<dbReference type="EMBL" id="KN847525">
    <property type="protein sequence ID" value="KIV89026.1"/>
    <property type="molecule type" value="Genomic_DNA"/>
</dbReference>
<evidence type="ECO:0000256" key="1">
    <source>
        <dbReference type="SAM" id="MobiDB-lite"/>
    </source>
</evidence>
<accession>A0A0D1XLI4</accession>
<dbReference type="Proteomes" id="UP000054302">
    <property type="component" value="Unassembled WGS sequence"/>
</dbReference>
<dbReference type="GeneID" id="27326489"/>
<dbReference type="HOGENOM" id="CLU_2542589_0_0_1"/>
<feature type="compositionally biased region" description="Basic and acidic residues" evidence="1">
    <location>
        <begin position="7"/>
        <end position="19"/>
    </location>
</feature>
<sequence>MKGIHVLHAEETSQKEALEPRPLPSSESTGALFLTNNSNCGQLGNEYNELDFAGQFSSYSIESPVELLHDVWDGVWKKVTHIL</sequence>
<feature type="region of interest" description="Disordered" evidence="1">
    <location>
        <begin position="1"/>
        <end position="29"/>
    </location>
</feature>
<dbReference type="OrthoDB" id="10270765at2759"/>
<proteinExistence type="predicted"/>
<dbReference type="AlphaFoldDB" id="A0A0D1XLI4"/>
<evidence type="ECO:0000313" key="2">
    <source>
        <dbReference type="EMBL" id="KIV89026.1"/>
    </source>
</evidence>
<dbReference type="VEuPathDB" id="FungiDB:PV10_08644"/>
<protein>
    <submittedName>
        <fullName evidence="2">Uncharacterized protein</fullName>
    </submittedName>
</protein>
<reference evidence="2 3" key="1">
    <citation type="submission" date="2015-01" db="EMBL/GenBank/DDBJ databases">
        <title>The Genome Sequence of Exophiala mesophila CBS40295.</title>
        <authorList>
            <consortium name="The Broad Institute Genomics Platform"/>
            <person name="Cuomo C."/>
            <person name="de Hoog S."/>
            <person name="Gorbushina A."/>
            <person name="Stielow B."/>
            <person name="Teixiera M."/>
            <person name="Abouelleil A."/>
            <person name="Chapman S.B."/>
            <person name="Priest M."/>
            <person name="Young S.K."/>
            <person name="Wortman J."/>
            <person name="Nusbaum C."/>
            <person name="Birren B."/>
        </authorList>
    </citation>
    <scope>NUCLEOTIDE SEQUENCE [LARGE SCALE GENOMIC DNA]</scope>
    <source>
        <strain evidence="2 3">CBS 40295</strain>
    </source>
</reference>
<name>A0A0D1XLI4_EXOME</name>
<organism evidence="2 3">
    <name type="scientific">Exophiala mesophila</name>
    <name type="common">Black yeast-like fungus</name>
    <dbReference type="NCBI Taxonomy" id="212818"/>
    <lineage>
        <taxon>Eukaryota</taxon>
        <taxon>Fungi</taxon>
        <taxon>Dikarya</taxon>
        <taxon>Ascomycota</taxon>
        <taxon>Pezizomycotina</taxon>
        <taxon>Eurotiomycetes</taxon>
        <taxon>Chaetothyriomycetidae</taxon>
        <taxon>Chaetothyriales</taxon>
        <taxon>Herpotrichiellaceae</taxon>
        <taxon>Exophiala</taxon>
    </lineage>
</organism>
<keyword evidence="3" id="KW-1185">Reference proteome</keyword>
<gene>
    <name evidence="2" type="ORF">PV10_08644</name>
</gene>
<dbReference type="RefSeq" id="XP_016220600.1">
    <property type="nucleotide sequence ID" value="XM_016373689.1"/>
</dbReference>
<evidence type="ECO:0000313" key="3">
    <source>
        <dbReference type="Proteomes" id="UP000054302"/>
    </source>
</evidence>